<reference evidence="3" key="1">
    <citation type="submission" date="2016-10" db="EMBL/GenBank/DDBJ databases">
        <authorList>
            <person name="Varghese N."/>
            <person name="Submissions S."/>
        </authorList>
    </citation>
    <scope>NUCLEOTIDE SEQUENCE [LARGE SCALE GENOMIC DNA]</scope>
    <source>
        <strain evidence="3">IBRC-M 10655</strain>
    </source>
</reference>
<feature type="compositionally biased region" description="Basic and acidic residues" evidence="1">
    <location>
        <begin position="237"/>
        <end position="246"/>
    </location>
</feature>
<proteinExistence type="predicted"/>
<evidence type="ECO:0000313" key="2">
    <source>
        <dbReference type="EMBL" id="SDN99093.1"/>
    </source>
</evidence>
<dbReference type="PANTHER" id="PTHR10138">
    <property type="entry name" value="TRYPTOPHAN 2,3-DIOXYGENASE"/>
    <property type="match status" value="1"/>
</dbReference>
<dbReference type="InterPro" id="IPR004981">
    <property type="entry name" value="Trp_2_3_dOase"/>
</dbReference>
<dbReference type="GO" id="GO:0004833">
    <property type="term" value="F:L-tryptophan 2,3-dioxygenase activity"/>
    <property type="evidence" value="ECO:0007669"/>
    <property type="project" value="InterPro"/>
</dbReference>
<feature type="region of interest" description="Disordered" evidence="1">
    <location>
        <begin position="232"/>
        <end position="252"/>
    </location>
</feature>
<dbReference type="STRING" id="504798.SAMN05421871_103316"/>
<dbReference type="GO" id="GO:0046872">
    <property type="term" value="F:metal ion binding"/>
    <property type="evidence" value="ECO:0007669"/>
    <property type="project" value="InterPro"/>
</dbReference>
<dbReference type="Proteomes" id="UP000199651">
    <property type="component" value="Unassembled WGS sequence"/>
</dbReference>
<organism evidence="2 3">
    <name type="scientific">Actinokineospora alba</name>
    <dbReference type="NCBI Taxonomy" id="504798"/>
    <lineage>
        <taxon>Bacteria</taxon>
        <taxon>Bacillati</taxon>
        <taxon>Actinomycetota</taxon>
        <taxon>Actinomycetes</taxon>
        <taxon>Pseudonocardiales</taxon>
        <taxon>Pseudonocardiaceae</taxon>
        <taxon>Actinokineospora</taxon>
    </lineage>
</organism>
<keyword evidence="2" id="KW-0223">Dioxygenase</keyword>
<dbReference type="AlphaFoldDB" id="A0A1H0FWU8"/>
<dbReference type="GO" id="GO:0019441">
    <property type="term" value="P:L-tryptophan catabolic process to kynurenine"/>
    <property type="evidence" value="ECO:0007669"/>
    <property type="project" value="InterPro"/>
</dbReference>
<sequence>MTKPVPTGHLPAYGEILHLDEFLELACVHDTPDRTLFFAAHQSCEIWFAVVLRHLEQARDALTRDDGLVAVALLDRLPHLMRVVAEHFAVLMTLTPQSFDEIRATLGTSSGFQSAQYREIEFLCGARDPRFLNISGLNDGERARLVARLDEKSLGGAFVEYRARVGADAVEPGFLVERVHTALSNLDDSVRAWRALHAELAEKLLGGAQGTAGSSGAAYLWRSTRRTLFPEVFPQHESGDGEDPVRGDGGWA</sequence>
<keyword evidence="2" id="KW-0560">Oxidoreductase</keyword>
<dbReference type="InterPro" id="IPR037217">
    <property type="entry name" value="Trp/Indoleamine_2_3_dOase-like"/>
</dbReference>
<dbReference type="OrthoDB" id="9776847at2"/>
<accession>A0A1H0FWU8</accession>
<dbReference type="SUPFAM" id="SSF140959">
    <property type="entry name" value="Indolic compounds 2,3-dioxygenase-like"/>
    <property type="match status" value="1"/>
</dbReference>
<name>A0A1H0FWU8_9PSEU</name>
<evidence type="ECO:0000313" key="3">
    <source>
        <dbReference type="Proteomes" id="UP000199651"/>
    </source>
</evidence>
<protein>
    <submittedName>
        <fullName evidence="2">Tryptophan 2,3-dioxygenase</fullName>
    </submittedName>
</protein>
<dbReference type="PANTHER" id="PTHR10138:SF0">
    <property type="entry name" value="TRYPTOPHAN 2,3-DIOXYGENASE"/>
    <property type="match status" value="1"/>
</dbReference>
<keyword evidence="3" id="KW-1185">Reference proteome</keyword>
<dbReference type="Pfam" id="PF03301">
    <property type="entry name" value="Trp_dioxygenase"/>
    <property type="match status" value="1"/>
</dbReference>
<dbReference type="GO" id="GO:0019442">
    <property type="term" value="P:L-tryptophan catabolic process to acetyl-CoA"/>
    <property type="evidence" value="ECO:0007669"/>
    <property type="project" value="TreeGrafter"/>
</dbReference>
<dbReference type="RefSeq" id="WP_091369532.1">
    <property type="nucleotide sequence ID" value="NZ_FNDV01000003.1"/>
</dbReference>
<dbReference type="EMBL" id="FNJB01000001">
    <property type="protein sequence ID" value="SDN99093.1"/>
    <property type="molecule type" value="Genomic_DNA"/>
</dbReference>
<gene>
    <name evidence="2" type="ORF">SAMN05192558_101555</name>
</gene>
<evidence type="ECO:0000256" key="1">
    <source>
        <dbReference type="SAM" id="MobiDB-lite"/>
    </source>
</evidence>
<dbReference type="Gene3D" id="1.20.58.480">
    <property type="match status" value="1"/>
</dbReference>
<dbReference type="GO" id="GO:0020037">
    <property type="term" value="F:heme binding"/>
    <property type="evidence" value="ECO:0007669"/>
    <property type="project" value="InterPro"/>
</dbReference>